<keyword evidence="1" id="KW-0436">Ligase</keyword>
<name>A0A814EG94_9BILA</name>
<feature type="domain" description="tRNA synthetases class I catalytic" evidence="4">
    <location>
        <begin position="26"/>
        <end position="141"/>
    </location>
</feature>
<proteinExistence type="predicted"/>
<dbReference type="GO" id="GO:0005737">
    <property type="term" value="C:cytoplasm"/>
    <property type="evidence" value="ECO:0007669"/>
    <property type="project" value="TreeGrafter"/>
</dbReference>
<evidence type="ECO:0000259" key="4">
    <source>
        <dbReference type="Pfam" id="PF01406"/>
    </source>
</evidence>
<dbReference type="SUPFAM" id="SSF52374">
    <property type="entry name" value="Nucleotidylyl transferase"/>
    <property type="match status" value="1"/>
</dbReference>
<dbReference type="InterPro" id="IPR032678">
    <property type="entry name" value="tRNA-synt_1_cat_dom"/>
</dbReference>
<keyword evidence="3" id="KW-0067">ATP-binding</keyword>
<evidence type="ECO:0000313" key="6">
    <source>
        <dbReference type="Proteomes" id="UP000663864"/>
    </source>
</evidence>
<dbReference type="PANTHER" id="PTHR10890:SF3">
    <property type="entry name" value="CYSTEINE--TRNA LIGASE, CYTOPLASMIC"/>
    <property type="match status" value="1"/>
</dbReference>
<dbReference type="GO" id="GO:0005524">
    <property type="term" value="F:ATP binding"/>
    <property type="evidence" value="ECO:0007669"/>
    <property type="project" value="UniProtKB-KW"/>
</dbReference>
<comment type="caution">
    <text evidence="5">The sequence shown here is derived from an EMBL/GenBank/DDBJ whole genome shotgun (WGS) entry which is preliminary data.</text>
</comment>
<dbReference type="Proteomes" id="UP000663864">
    <property type="component" value="Unassembled WGS sequence"/>
</dbReference>
<evidence type="ECO:0000256" key="1">
    <source>
        <dbReference type="ARBA" id="ARBA00022598"/>
    </source>
</evidence>
<protein>
    <recommendedName>
        <fullName evidence="4">tRNA synthetases class I catalytic domain-containing protein</fullName>
    </recommendedName>
</protein>
<dbReference type="PANTHER" id="PTHR10890">
    <property type="entry name" value="CYSTEINYL-TRNA SYNTHETASE"/>
    <property type="match status" value="1"/>
</dbReference>
<dbReference type="GO" id="GO:0004817">
    <property type="term" value="F:cysteine-tRNA ligase activity"/>
    <property type="evidence" value="ECO:0007669"/>
    <property type="project" value="TreeGrafter"/>
</dbReference>
<dbReference type="GO" id="GO:0006423">
    <property type="term" value="P:cysteinyl-tRNA aminoacylation"/>
    <property type="evidence" value="ECO:0007669"/>
    <property type="project" value="TreeGrafter"/>
</dbReference>
<dbReference type="InterPro" id="IPR024909">
    <property type="entry name" value="Cys-tRNA/MSH_ligase"/>
</dbReference>
<dbReference type="Pfam" id="PF01406">
    <property type="entry name" value="tRNA-synt_1e"/>
    <property type="match status" value="1"/>
</dbReference>
<accession>A0A814EG94</accession>
<evidence type="ECO:0000256" key="3">
    <source>
        <dbReference type="ARBA" id="ARBA00022840"/>
    </source>
</evidence>
<keyword evidence="2" id="KW-0547">Nucleotide-binding</keyword>
<dbReference type="InterPro" id="IPR014729">
    <property type="entry name" value="Rossmann-like_a/b/a_fold"/>
</dbReference>
<evidence type="ECO:0000313" key="5">
    <source>
        <dbReference type="EMBL" id="CAF0968912.1"/>
    </source>
</evidence>
<dbReference type="AlphaFoldDB" id="A0A814EG94"/>
<dbReference type="EMBL" id="CAJNOT010000399">
    <property type="protein sequence ID" value="CAF0968912.1"/>
    <property type="molecule type" value="Genomic_DNA"/>
</dbReference>
<sequence>MGHIIALSVQERALTTSEIANKDKEKHNKSGEPVCLSPRNFRQPRYHIQRGVMASNFSDSKLDILTNAIDQKLPHHTNKIALSETYHDNNLYANYFVHIRCFNYDRFKMIKLLKNVVIIIDAFTDYQLKLSYLLFLLGSWSST</sequence>
<reference evidence="5" key="1">
    <citation type="submission" date="2021-02" db="EMBL/GenBank/DDBJ databases">
        <authorList>
            <person name="Nowell W R."/>
        </authorList>
    </citation>
    <scope>NUCLEOTIDE SEQUENCE</scope>
</reference>
<dbReference type="Gene3D" id="3.40.50.620">
    <property type="entry name" value="HUPs"/>
    <property type="match status" value="1"/>
</dbReference>
<gene>
    <name evidence="5" type="ORF">ZHD862_LOCUS10897</name>
</gene>
<organism evidence="5 6">
    <name type="scientific">Rotaria sordida</name>
    <dbReference type="NCBI Taxonomy" id="392033"/>
    <lineage>
        <taxon>Eukaryota</taxon>
        <taxon>Metazoa</taxon>
        <taxon>Spiralia</taxon>
        <taxon>Gnathifera</taxon>
        <taxon>Rotifera</taxon>
        <taxon>Eurotatoria</taxon>
        <taxon>Bdelloidea</taxon>
        <taxon>Philodinida</taxon>
        <taxon>Philodinidae</taxon>
        <taxon>Rotaria</taxon>
    </lineage>
</organism>
<evidence type="ECO:0000256" key="2">
    <source>
        <dbReference type="ARBA" id="ARBA00022741"/>
    </source>
</evidence>